<keyword evidence="4" id="KW-1185">Reference proteome</keyword>
<dbReference type="AlphaFoldDB" id="A0A0V1A3A2"/>
<comment type="caution">
    <text evidence="3">The sequence shown here is derived from an EMBL/GenBank/DDBJ whole genome shotgun (WGS) entry which is preliminary data.</text>
</comment>
<dbReference type="EMBL" id="JYDQ01000037">
    <property type="protein sequence ID" value="KRY19328.1"/>
    <property type="molecule type" value="Genomic_DNA"/>
</dbReference>
<gene>
    <name evidence="3" type="ORF">T12_10912</name>
</gene>
<feature type="region of interest" description="Disordered" evidence="1">
    <location>
        <begin position="226"/>
        <end position="245"/>
    </location>
</feature>
<keyword evidence="2" id="KW-0472">Membrane</keyword>
<accession>A0A0V1A3A2</accession>
<feature type="region of interest" description="Disordered" evidence="1">
    <location>
        <begin position="429"/>
        <end position="463"/>
    </location>
</feature>
<feature type="compositionally biased region" description="Basic and acidic residues" evidence="1">
    <location>
        <begin position="231"/>
        <end position="245"/>
    </location>
</feature>
<name>A0A0V1A3A2_9BILA</name>
<evidence type="ECO:0000313" key="4">
    <source>
        <dbReference type="Proteomes" id="UP000054783"/>
    </source>
</evidence>
<evidence type="ECO:0000256" key="2">
    <source>
        <dbReference type="SAM" id="Phobius"/>
    </source>
</evidence>
<proteinExistence type="predicted"/>
<evidence type="ECO:0000313" key="3">
    <source>
        <dbReference type="EMBL" id="KRY19328.1"/>
    </source>
</evidence>
<dbReference type="Proteomes" id="UP000054783">
    <property type="component" value="Unassembled WGS sequence"/>
</dbReference>
<evidence type="ECO:0000256" key="1">
    <source>
        <dbReference type="SAM" id="MobiDB-lite"/>
    </source>
</evidence>
<keyword evidence="2" id="KW-1133">Transmembrane helix</keyword>
<reference evidence="3 4" key="1">
    <citation type="submission" date="2015-01" db="EMBL/GenBank/DDBJ databases">
        <title>Evolution of Trichinella species and genotypes.</title>
        <authorList>
            <person name="Korhonen P.K."/>
            <person name="Edoardo P."/>
            <person name="Giuseppe L.R."/>
            <person name="Gasser R.B."/>
        </authorList>
    </citation>
    <scope>NUCLEOTIDE SEQUENCE [LARGE SCALE GENOMIC DNA]</scope>
    <source>
        <strain evidence="3">ISS2496</strain>
    </source>
</reference>
<organism evidence="3 4">
    <name type="scientific">Trichinella patagoniensis</name>
    <dbReference type="NCBI Taxonomy" id="990121"/>
    <lineage>
        <taxon>Eukaryota</taxon>
        <taxon>Metazoa</taxon>
        <taxon>Ecdysozoa</taxon>
        <taxon>Nematoda</taxon>
        <taxon>Enoplea</taxon>
        <taxon>Dorylaimia</taxon>
        <taxon>Trichinellida</taxon>
        <taxon>Trichinellidae</taxon>
        <taxon>Trichinella</taxon>
    </lineage>
</organism>
<dbReference type="STRING" id="990121.A0A0V1A3A2"/>
<feature type="compositionally biased region" description="Polar residues" evidence="1">
    <location>
        <begin position="429"/>
        <end position="449"/>
    </location>
</feature>
<dbReference type="OrthoDB" id="10581606at2759"/>
<protein>
    <submittedName>
        <fullName evidence="3">Uncharacterized protein</fullName>
    </submittedName>
</protein>
<sequence>MSGRCDSVSAGSRARVPSRLSLSRRHGSTFRRNFKCGFLESLFILSLIYAHVVGVAVISAEHPDLITKANRLPPDEHHRTLAIEHAIQWRYLTHSAAFGRLTDVISDSSELFHFLMCVILQLFNFQLPAGSNPSSGSSGTYSVSLTSAVESPAVGRRTLTLNECFELATASRASSIVVSLTALLPSKLSSFTDIEDRVAVLIEAVRGFRNGEKAFTSRAEAFESATVMRGHHSDDKQKDTGDPKRRREVDIHWNWMHSELSLIMPVALSYLMIVFEGSPGPDLVVHLSRNAQDSLYDDGAASASSKDFMAAMRVADISSTGENYTWSTSSRASTSGKDTLDRCLRRGFLNLCQGSINHISQTSLRLFAVSAFISKQNLTSGLPAARSHSAQDSWVSPIESLAFLRLKRVSCNSRTTTKYTEVEIHSEMTTAQSRHRQSGISTQNRQKNQLIARHENKHRSRCSLSERRLNPDYQARATVLSRYYIPSLLAKQPPMLREWTVGMDVSGISSSSECRPGKTKCSGTAPQEDLATDRKNWLVVVRGVQLVVDRGAIYGGDCGAEAEVYPPASKGSPLQLFRSSQNRCLLAVLKVLYILCVRLCQCNEPLSRAGSFVIPTGLLAHRKRNDELSKAETVQLKRRVATTNVRIRIFAFSLLFLTYPFSFLCKERSELATLFQETAKEKVELIFNDTTWKKKGTTGRTIGEAMQWIIRERTLRFIYRWRWRCGHSTALAVVRWAEYFQRQQRAEHYLNH</sequence>
<keyword evidence="2" id="KW-0812">Transmembrane</keyword>
<feature type="transmembrane region" description="Helical" evidence="2">
    <location>
        <begin position="38"/>
        <end position="60"/>
    </location>
</feature>